<dbReference type="PANTHER" id="PTHR33053">
    <property type="entry name" value="PROTEIN, PUTATIVE-RELATED"/>
    <property type="match status" value="1"/>
</dbReference>
<dbReference type="STRING" id="43041.A0A182KBA3"/>
<organism evidence="1 2">
    <name type="scientific">Anopheles christyi</name>
    <dbReference type="NCBI Taxonomy" id="43041"/>
    <lineage>
        <taxon>Eukaryota</taxon>
        <taxon>Metazoa</taxon>
        <taxon>Ecdysozoa</taxon>
        <taxon>Arthropoda</taxon>
        <taxon>Hexapoda</taxon>
        <taxon>Insecta</taxon>
        <taxon>Pterygota</taxon>
        <taxon>Neoptera</taxon>
        <taxon>Endopterygota</taxon>
        <taxon>Diptera</taxon>
        <taxon>Nematocera</taxon>
        <taxon>Culicoidea</taxon>
        <taxon>Culicidae</taxon>
        <taxon>Anophelinae</taxon>
        <taxon>Anopheles</taxon>
    </lineage>
</organism>
<reference evidence="2" key="1">
    <citation type="submission" date="2013-03" db="EMBL/GenBank/DDBJ databases">
        <title>The Genome Sequence of Anopheles christyi ACHKN1017.</title>
        <authorList>
            <consortium name="The Broad Institute Genomics Platform"/>
            <person name="Neafsey D.E."/>
            <person name="Besansky N."/>
            <person name="Walker B."/>
            <person name="Young S.K."/>
            <person name="Zeng Q."/>
            <person name="Gargeya S."/>
            <person name="Fitzgerald M."/>
            <person name="Haas B."/>
            <person name="Abouelleil A."/>
            <person name="Allen A.W."/>
            <person name="Alvarado L."/>
            <person name="Arachchi H.M."/>
            <person name="Berlin A.M."/>
            <person name="Chapman S.B."/>
            <person name="Gainer-Dewar J."/>
            <person name="Goldberg J."/>
            <person name="Griggs A."/>
            <person name="Gujja S."/>
            <person name="Hansen M."/>
            <person name="Howarth C."/>
            <person name="Imamovic A."/>
            <person name="Ireland A."/>
            <person name="Larimer J."/>
            <person name="McCowan C."/>
            <person name="Murphy C."/>
            <person name="Pearson M."/>
            <person name="Poon T.W."/>
            <person name="Priest M."/>
            <person name="Roberts A."/>
            <person name="Saif S."/>
            <person name="Shea T."/>
            <person name="Sisk P."/>
            <person name="Sykes S."/>
            <person name="Wortman J."/>
            <person name="Nusbaum C."/>
            <person name="Birren B."/>
        </authorList>
    </citation>
    <scope>NUCLEOTIDE SEQUENCE [LARGE SCALE GENOMIC DNA]</scope>
    <source>
        <strain evidence="2">ACHKN1017</strain>
    </source>
</reference>
<proteinExistence type="predicted"/>
<keyword evidence="2" id="KW-1185">Reference proteome</keyword>
<evidence type="ECO:0000313" key="2">
    <source>
        <dbReference type="Proteomes" id="UP000075881"/>
    </source>
</evidence>
<reference evidence="1" key="2">
    <citation type="submission" date="2020-05" db="UniProtKB">
        <authorList>
            <consortium name="EnsemblMetazoa"/>
        </authorList>
    </citation>
    <scope>IDENTIFICATION</scope>
    <source>
        <strain evidence="1">ACHKN1017</strain>
    </source>
</reference>
<dbReference type="AlphaFoldDB" id="A0A182KBA3"/>
<evidence type="ECO:0000313" key="1">
    <source>
        <dbReference type="EnsemblMetazoa" id="ACHR008040-PA"/>
    </source>
</evidence>
<dbReference type="EnsemblMetazoa" id="ACHR008040-RA">
    <property type="protein sequence ID" value="ACHR008040-PA"/>
    <property type="gene ID" value="ACHR008040"/>
</dbReference>
<sequence>MVFTGTAEATTDAEFRSGKYAIGHQKRPTPLLDTKRMDIIKCISLADELHLLHIGLMKKLIKVYAEGSLTPFTKWKSADSKEVSNILVKIKLPQEIHRAMRPLKYLAYWKGSEFPKILKLNGITRKLFLNKLKQINGKSHVTSTVHNLLHIAEDVREFGPLPTISSYPFKGRLNFLKRLTELNELEVSGSKEKIAYPIIKNKKDEVIFYVSDKFLLRKDDRNGWFLTKDNKLIRYSSVRKVLGSFIIEWHHLVETQPAFSYPNRSKLFIIL</sequence>
<dbReference type="PANTHER" id="PTHR33053:SF9">
    <property type="entry name" value="AGAP000105-PA"/>
    <property type="match status" value="1"/>
</dbReference>
<dbReference type="VEuPathDB" id="VectorBase:ACHR008040"/>
<dbReference type="Proteomes" id="UP000075881">
    <property type="component" value="Unassembled WGS sequence"/>
</dbReference>
<protein>
    <submittedName>
        <fullName evidence="1">Uncharacterized protein</fullName>
    </submittedName>
</protein>
<name>A0A182KBA3_9DIPT</name>
<accession>A0A182KBA3</accession>